<accession>A0A0W8FT30</accession>
<proteinExistence type="predicted"/>
<dbReference type="Gene3D" id="2.160.10.10">
    <property type="entry name" value="Hexapeptide repeat proteins"/>
    <property type="match status" value="1"/>
</dbReference>
<name>A0A0W8FT30_9ZZZZ</name>
<dbReference type="CDD" id="cd04645">
    <property type="entry name" value="LbH_gamma_CA_like"/>
    <property type="match status" value="1"/>
</dbReference>
<gene>
    <name evidence="1" type="ORF">ASZ90_006355</name>
</gene>
<evidence type="ECO:0000313" key="1">
    <source>
        <dbReference type="EMBL" id="KUG23870.1"/>
    </source>
</evidence>
<dbReference type="AlphaFoldDB" id="A0A0W8FT30"/>
<organism evidence="1">
    <name type="scientific">hydrocarbon metagenome</name>
    <dbReference type="NCBI Taxonomy" id="938273"/>
    <lineage>
        <taxon>unclassified sequences</taxon>
        <taxon>metagenomes</taxon>
        <taxon>ecological metagenomes</taxon>
    </lineage>
</organism>
<sequence length="174" mass="18893">MALYEFDGKRPQVPIDSFVHPAAVLIGDVKLGHECLIAPGVSIRADFGPVVIGNRSNVQDNSVIHVYPDSRVIIEEDVTIAHGTILHDVIIKSRCVIGIGAILLFNSICEEDVFVSVGSIVPRGMHIPAGKIVSGNPAKITHDVTDEQKRMAKAGIDYYCDICKKYIATMKTVI</sequence>
<dbReference type="PANTHER" id="PTHR13061:SF29">
    <property type="entry name" value="GAMMA CARBONIC ANHYDRASE-LIKE 1, MITOCHONDRIAL-RELATED"/>
    <property type="match status" value="1"/>
</dbReference>
<dbReference type="SUPFAM" id="SSF51161">
    <property type="entry name" value="Trimeric LpxA-like enzymes"/>
    <property type="match status" value="1"/>
</dbReference>
<dbReference type="EMBL" id="LNQE01000882">
    <property type="protein sequence ID" value="KUG23870.1"/>
    <property type="molecule type" value="Genomic_DNA"/>
</dbReference>
<protein>
    <submittedName>
        <fullName evidence="1">Carbonic anhydrase, family 3</fullName>
    </submittedName>
</protein>
<comment type="caution">
    <text evidence="1">The sequence shown here is derived from an EMBL/GenBank/DDBJ whole genome shotgun (WGS) entry which is preliminary data.</text>
</comment>
<dbReference type="PANTHER" id="PTHR13061">
    <property type="entry name" value="DYNACTIN SUBUNIT P25"/>
    <property type="match status" value="1"/>
</dbReference>
<dbReference type="InterPro" id="IPR050484">
    <property type="entry name" value="Transf_Hexapept/Carb_Anhydrase"/>
</dbReference>
<dbReference type="InterPro" id="IPR011004">
    <property type="entry name" value="Trimer_LpxA-like_sf"/>
</dbReference>
<dbReference type="InterPro" id="IPR047324">
    <property type="entry name" value="LbH_gamma_CA-like"/>
</dbReference>
<reference evidence="1" key="1">
    <citation type="journal article" date="2015" name="Proc. Natl. Acad. Sci. U.S.A.">
        <title>Networks of energetic and metabolic interactions define dynamics in microbial communities.</title>
        <authorList>
            <person name="Embree M."/>
            <person name="Liu J.K."/>
            <person name="Al-Bassam M.M."/>
            <person name="Zengler K."/>
        </authorList>
    </citation>
    <scope>NUCLEOTIDE SEQUENCE</scope>
</reference>